<dbReference type="Proteomes" id="UP000552644">
    <property type="component" value="Unassembled WGS sequence"/>
</dbReference>
<comment type="caution">
    <text evidence="2">The sequence shown here is derived from an EMBL/GenBank/DDBJ whole genome shotgun (WGS) entry which is preliminary data.</text>
</comment>
<keyword evidence="1" id="KW-0472">Membrane</keyword>
<reference evidence="2 3" key="1">
    <citation type="submission" date="2020-08" db="EMBL/GenBank/DDBJ databases">
        <title>Genomic Encyclopedia of Type Strains, Phase III (KMG-III): the genomes of soil and plant-associated and newly described type strains.</title>
        <authorList>
            <person name="Whitman W."/>
        </authorList>
    </citation>
    <scope>NUCLEOTIDE SEQUENCE [LARGE SCALE GENOMIC DNA]</scope>
    <source>
        <strain evidence="2 3">CECT 8840</strain>
    </source>
</reference>
<evidence type="ECO:0000313" key="2">
    <source>
        <dbReference type="EMBL" id="MBB4919644.1"/>
    </source>
</evidence>
<feature type="transmembrane region" description="Helical" evidence="1">
    <location>
        <begin position="161"/>
        <end position="185"/>
    </location>
</feature>
<evidence type="ECO:0000256" key="1">
    <source>
        <dbReference type="SAM" id="Phobius"/>
    </source>
</evidence>
<keyword evidence="1" id="KW-1133">Transmembrane helix</keyword>
<protein>
    <submittedName>
        <fullName evidence="2">Uncharacterized protein</fullName>
    </submittedName>
</protein>
<keyword evidence="1" id="KW-0812">Transmembrane</keyword>
<feature type="transmembrane region" description="Helical" evidence="1">
    <location>
        <begin position="110"/>
        <end position="128"/>
    </location>
</feature>
<evidence type="ECO:0000313" key="3">
    <source>
        <dbReference type="Proteomes" id="UP000552644"/>
    </source>
</evidence>
<organism evidence="2 3">
    <name type="scientific">Streptosporangium saharense</name>
    <dbReference type="NCBI Taxonomy" id="1706840"/>
    <lineage>
        <taxon>Bacteria</taxon>
        <taxon>Bacillati</taxon>
        <taxon>Actinomycetota</taxon>
        <taxon>Actinomycetes</taxon>
        <taxon>Streptosporangiales</taxon>
        <taxon>Streptosporangiaceae</taxon>
        <taxon>Streptosporangium</taxon>
    </lineage>
</organism>
<dbReference type="RefSeq" id="WP_184722190.1">
    <property type="nucleotide sequence ID" value="NZ_JACHJP010000010.1"/>
</dbReference>
<name>A0A7W7QTT8_9ACTN</name>
<dbReference type="EMBL" id="JACHJP010000010">
    <property type="protein sequence ID" value="MBB4919644.1"/>
    <property type="molecule type" value="Genomic_DNA"/>
</dbReference>
<dbReference type="AlphaFoldDB" id="A0A7W7QTT8"/>
<accession>A0A7W7QTT8</accession>
<feature type="transmembrane region" description="Helical" evidence="1">
    <location>
        <begin position="69"/>
        <end position="95"/>
    </location>
</feature>
<keyword evidence="3" id="KW-1185">Reference proteome</keyword>
<feature type="transmembrane region" description="Helical" evidence="1">
    <location>
        <begin position="135"/>
        <end position="155"/>
    </location>
</feature>
<gene>
    <name evidence="2" type="ORF">FHS44_006787</name>
</gene>
<sequence>MSISWLLRFGAICGVLTGLSLGIPGVIEPFTGETPATSFVAGIGGAFAAPAVTAFHLRQRAAAGRLGAIAYAVNVVGLGLFAGVAFSLNLVVFFLDESTASLVLEGPTRLALLGSVVVFVTGVVLFGLSMLRARVLPWPAAAGYGFFLPLLAVLAPLPDTVLTSVVHLLGCASLMWLSAATWAGAVKSEEGTRA</sequence>
<proteinExistence type="predicted"/>
<feature type="transmembrane region" description="Helical" evidence="1">
    <location>
        <begin position="38"/>
        <end position="57"/>
    </location>
</feature>